<dbReference type="RefSeq" id="XP_009649176.1">
    <property type="nucleotide sequence ID" value="XM_009650881.1"/>
</dbReference>
<dbReference type="eggNOG" id="ENOG502SN2C">
    <property type="taxonomic scope" value="Eukaryota"/>
</dbReference>
<organism evidence="2 3">
    <name type="scientific">Verticillium dahliae (strain VdLs.17 / ATCC MYA-4575 / FGSC 10137)</name>
    <name type="common">Verticillium wilt</name>
    <dbReference type="NCBI Taxonomy" id="498257"/>
    <lineage>
        <taxon>Eukaryota</taxon>
        <taxon>Fungi</taxon>
        <taxon>Dikarya</taxon>
        <taxon>Ascomycota</taxon>
        <taxon>Pezizomycotina</taxon>
        <taxon>Sordariomycetes</taxon>
        <taxon>Hypocreomycetidae</taxon>
        <taxon>Glomerellales</taxon>
        <taxon>Plectosphaerellaceae</taxon>
        <taxon>Verticillium</taxon>
    </lineage>
</organism>
<dbReference type="InParanoid" id="G2X2B0"/>
<sequence length="206" mass="22563">MRLLAFLSLAAGLVTARPATCSEELPAASSDCPTLCIDGINDCNEPWGGCFNVCKPEESPTMPPCSEPTPTLMPIYHDTPTPTAPQSDDCSTRSVCADYVNECGIWYGGCFADCTPWPTFTKRPALRGLRGLCRRSMTTKRVTMTMRTARGPSALTRSMSVGSSMVAVTGTARRIRPLSRPRARPKRMASSRWFCSCPTRELWFHG</sequence>
<feature type="chain" id="PRO_5003439362" evidence="1">
    <location>
        <begin position="17"/>
        <end position="206"/>
    </location>
</feature>
<dbReference type="OrthoDB" id="3924764at2759"/>
<dbReference type="HOGENOM" id="CLU_1332833_0_0_1"/>
<evidence type="ECO:0000313" key="3">
    <source>
        <dbReference type="Proteomes" id="UP000001611"/>
    </source>
</evidence>
<dbReference type="EMBL" id="DS572701">
    <property type="protein sequence ID" value="EGY22996.1"/>
    <property type="molecule type" value="Genomic_DNA"/>
</dbReference>
<evidence type="ECO:0000256" key="1">
    <source>
        <dbReference type="SAM" id="SignalP"/>
    </source>
</evidence>
<dbReference type="GeneID" id="20705897"/>
<protein>
    <submittedName>
        <fullName evidence="2">Uncharacterized protein</fullName>
    </submittedName>
</protein>
<keyword evidence="3" id="KW-1185">Reference proteome</keyword>
<proteinExistence type="predicted"/>
<keyword evidence="1" id="KW-0732">Signal</keyword>
<dbReference type="KEGG" id="vda:VDAG_04434"/>
<dbReference type="AlphaFoldDB" id="G2X2B0"/>
<feature type="signal peptide" evidence="1">
    <location>
        <begin position="1"/>
        <end position="16"/>
    </location>
</feature>
<gene>
    <name evidence="2" type="ORF">VDAG_04434</name>
</gene>
<reference evidence="2 3" key="1">
    <citation type="submission" date="2008-03" db="EMBL/GenBank/DDBJ databases">
        <title>The Genome Sequence of Verticillium dahliae VdLs.17.</title>
        <authorList>
            <consortium name="The Broad Institute Genome Sequencing Platform"/>
            <person name="Ma L.-J.J."/>
            <person name="Klosterman S.J."/>
            <person name="Subbarao K."/>
            <person name="Dobinson K."/>
            <person name="Veronese P."/>
            <person name="Kang S."/>
            <person name="Gold S.E."/>
            <person name="Young S."/>
            <person name="Jaffe D."/>
            <person name="Gnerre S."/>
            <person name="Berlin A."/>
            <person name="Heiman D."/>
            <person name="Hepburn T."/>
            <person name="Sykes S."/>
            <person name="Alvarado L."/>
            <person name="Kodira C.D."/>
            <person name="Lander E."/>
            <person name="Galagan J."/>
            <person name="Nusbaum C."/>
            <person name="Birren B."/>
        </authorList>
    </citation>
    <scope>NUCLEOTIDE SEQUENCE [LARGE SCALE GENOMIC DNA]</scope>
    <source>
        <strain evidence="3">VdLs.17 / ATCC MYA-4575 / FGSC 10137</strain>
    </source>
</reference>
<name>G2X2B0_VERDV</name>
<dbReference type="Proteomes" id="UP000001611">
    <property type="component" value="Chromosome 1"/>
</dbReference>
<accession>G2X2B0</accession>
<evidence type="ECO:0000313" key="2">
    <source>
        <dbReference type="EMBL" id="EGY22996.1"/>
    </source>
</evidence>